<dbReference type="Proteomes" id="UP001153076">
    <property type="component" value="Unassembled WGS sequence"/>
</dbReference>
<evidence type="ECO:0000313" key="2">
    <source>
        <dbReference type="Proteomes" id="UP001153076"/>
    </source>
</evidence>
<proteinExistence type="predicted"/>
<evidence type="ECO:0000313" key="1">
    <source>
        <dbReference type="EMBL" id="KAJ8423563.1"/>
    </source>
</evidence>
<sequence length="211" mass="24672">MWEAKWIPRLSTFKIVTPHNPQFSLLWVGNLIDPKQRTWGEDMVNVIFVSVDADIIKRIPLSIHLPLDRVVWHYSSCEEITVRSAYHFIHMRKRTGEDWRSSICVEEGQWVEFITVAWSVWEIRNRFLFENETTVDSRALRFLHDYQQAQNREQDSGKHEDTGWRHPDAGICKLNFDAAKLGDGGHGGGAWWLEIVKEMSCSQLYNRGQTS</sequence>
<dbReference type="OrthoDB" id="1717299at2759"/>
<organism evidence="1 2">
    <name type="scientific">Carnegiea gigantea</name>
    <dbReference type="NCBI Taxonomy" id="171969"/>
    <lineage>
        <taxon>Eukaryota</taxon>
        <taxon>Viridiplantae</taxon>
        <taxon>Streptophyta</taxon>
        <taxon>Embryophyta</taxon>
        <taxon>Tracheophyta</taxon>
        <taxon>Spermatophyta</taxon>
        <taxon>Magnoliopsida</taxon>
        <taxon>eudicotyledons</taxon>
        <taxon>Gunneridae</taxon>
        <taxon>Pentapetalae</taxon>
        <taxon>Caryophyllales</taxon>
        <taxon>Cactineae</taxon>
        <taxon>Cactaceae</taxon>
        <taxon>Cactoideae</taxon>
        <taxon>Echinocereeae</taxon>
        <taxon>Carnegiea</taxon>
    </lineage>
</organism>
<dbReference type="AlphaFoldDB" id="A0A9Q1GS12"/>
<reference evidence="1" key="1">
    <citation type="submission" date="2022-04" db="EMBL/GenBank/DDBJ databases">
        <title>Carnegiea gigantea Genome sequencing and assembly v2.</title>
        <authorList>
            <person name="Copetti D."/>
            <person name="Sanderson M.J."/>
            <person name="Burquez A."/>
            <person name="Wojciechowski M.F."/>
        </authorList>
    </citation>
    <scope>NUCLEOTIDE SEQUENCE</scope>
    <source>
        <strain evidence="1">SGP5-SGP5p</strain>
        <tissue evidence="1">Aerial part</tissue>
    </source>
</reference>
<comment type="caution">
    <text evidence="1">The sequence shown here is derived from an EMBL/GenBank/DDBJ whole genome shotgun (WGS) entry which is preliminary data.</text>
</comment>
<keyword evidence="2" id="KW-1185">Reference proteome</keyword>
<protein>
    <submittedName>
        <fullName evidence="1">Uncharacterized protein</fullName>
    </submittedName>
</protein>
<name>A0A9Q1GS12_9CARY</name>
<dbReference type="EMBL" id="JAKOGI010001939">
    <property type="protein sequence ID" value="KAJ8423563.1"/>
    <property type="molecule type" value="Genomic_DNA"/>
</dbReference>
<accession>A0A9Q1GS12</accession>
<gene>
    <name evidence="1" type="ORF">Cgig2_018399</name>
</gene>